<dbReference type="Gene3D" id="3.30.420.40">
    <property type="match status" value="1"/>
</dbReference>
<dbReference type="SUPFAM" id="SSF53067">
    <property type="entry name" value="Actin-like ATPase domain"/>
    <property type="match status" value="1"/>
</dbReference>
<keyword evidence="2" id="KW-0418">Kinase</keyword>
<protein>
    <recommendedName>
        <fullName evidence="3">Carbohydrate kinase FGGY C-terminal domain-containing protein</fullName>
    </recommendedName>
</protein>
<comment type="caution">
    <text evidence="4">The sequence shown here is derived from an EMBL/GenBank/DDBJ whole genome shotgun (WGS) entry which is preliminary data.</text>
</comment>
<sequence>ENAITFKVIKKKYKDVNYSHVKVIGGGAKSEIWNQIKADVLGVPYVTLNRSDTTTLGTAIIGGKAVGIFDNLNEVAKKIVKIKNHFRPRPEYFKYYRDYVDTYYSISNDLKLVFDKLAKLRGRVLKK</sequence>
<reference evidence="4" key="1">
    <citation type="journal article" date="2014" name="Front. Microbiol.">
        <title>High frequency of phylogenetically diverse reductive dehalogenase-homologous genes in deep subseafloor sedimentary metagenomes.</title>
        <authorList>
            <person name="Kawai M."/>
            <person name="Futagami T."/>
            <person name="Toyoda A."/>
            <person name="Takaki Y."/>
            <person name="Nishi S."/>
            <person name="Hori S."/>
            <person name="Arai W."/>
            <person name="Tsubouchi T."/>
            <person name="Morono Y."/>
            <person name="Uchiyama I."/>
            <person name="Ito T."/>
            <person name="Fujiyama A."/>
            <person name="Inagaki F."/>
            <person name="Takami H."/>
        </authorList>
    </citation>
    <scope>NUCLEOTIDE SEQUENCE</scope>
    <source>
        <strain evidence="4">Expedition CK06-06</strain>
    </source>
</reference>
<dbReference type="InterPro" id="IPR050406">
    <property type="entry name" value="FGGY_Carb_Kinase"/>
</dbReference>
<feature type="domain" description="Carbohydrate kinase FGGY C-terminal" evidence="3">
    <location>
        <begin position="14"/>
        <end position="65"/>
    </location>
</feature>
<evidence type="ECO:0000259" key="3">
    <source>
        <dbReference type="Pfam" id="PF02782"/>
    </source>
</evidence>
<evidence type="ECO:0000256" key="1">
    <source>
        <dbReference type="ARBA" id="ARBA00022679"/>
    </source>
</evidence>
<dbReference type="AlphaFoldDB" id="X1NQN6"/>
<dbReference type="PANTHER" id="PTHR43095:SF5">
    <property type="entry name" value="XYLULOSE KINASE"/>
    <property type="match status" value="1"/>
</dbReference>
<dbReference type="EMBL" id="BARV01025767">
    <property type="protein sequence ID" value="GAI46372.1"/>
    <property type="molecule type" value="Genomic_DNA"/>
</dbReference>
<name>X1NQN6_9ZZZZ</name>
<keyword evidence="1" id="KW-0808">Transferase</keyword>
<dbReference type="PANTHER" id="PTHR43095">
    <property type="entry name" value="SUGAR KINASE"/>
    <property type="match status" value="1"/>
</dbReference>
<dbReference type="Pfam" id="PF02782">
    <property type="entry name" value="FGGY_C"/>
    <property type="match status" value="1"/>
</dbReference>
<evidence type="ECO:0000313" key="4">
    <source>
        <dbReference type="EMBL" id="GAI46372.1"/>
    </source>
</evidence>
<dbReference type="InterPro" id="IPR043129">
    <property type="entry name" value="ATPase_NBD"/>
</dbReference>
<gene>
    <name evidence="4" type="ORF">S06H3_41751</name>
</gene>
<dbReference type="InterPro" id="IPR018485">
    <property type="entry name" value="FGGY_C"/>
</dbReference>
<feature type="non-terminal residue" evidence="4">
    <location>
        <position position="1"/>
    </location>
</feature>
<accession>X1NQN6</accession>
<dbReference type="GO" id="GO:0005975">
    <property type="term" value="P:carbohydrate metabolic process"/>
    <property type="evidence" value="ECO:0007669"/>
    <property type="project" value="InterPro"/>
</dbReference>
<proteinExistence type="predicted"/>
<organism evidence="4">
    <name type="scientific">marine sediment metagenome</name>
    <dbReference type="NCBI Taxonomy" id="412755"/>
    <lineage>
        <taxon>unclassified sequences</taxon>
        <taxon>metagenomes</taxon>
        <taxon>ecological metagenomes</taxon>
    </lineage>
</organism>
<dbReference type="GO" id="GO:0016301">
    <property type="term" value="F:kinase activity"/>
    <property type="evidence" value="ECO:0007669"/>
    <property type="project" value="UniProtKB-KW"/>
</dbReference>
<evidence type="ECO:0000256" key="2">
    <source>
        <dbReference type="ARBA" id="ARBA00022777"/>
    </source>
</evidence>